<accession>A0ABM8YY68</accession>
<reference evidence="3 4" key="1">
    <citation type="submission" date="2021-10" db="EMBL/GenBank/DDBJ databases">
        <authorList>
            <person name="Koch H."/>
        </authorList>
    </citation>
    <scope>NUCLEOTIDE SEQUENCE [LARGE SCALE GENOMIC DNA]</scope>
    <source>
        <strain evidence="3">6680</strain>
    </source>
</reference>
<dbReference type="NCBIfam" id="TIGR01643">
    <property type="entry name" value="YD_repeat_2x"/>
    <property type="match status" value="1"/>
</dbReference>
<dbReference type="Gene3D" id="2.160.20.10">
    <property type="entry name" value="Single-stranded right-handed beta-helix, Pectin lyase-like"/>
    <property type="match status" value="1"/>
</dbReference>
<dbReference type="InterPro" id="IPR031325">
    <property type="entry name" value="RHS_repeat"/>
</dbReference>
<dbReference type="SMART" id="SM00710">
    <property type="entry name" value="PbH1"/>
    <property type="match status" value="6"/>
</dbReference>
<proteinExistence type="predicted"/>
<dbReference type="InterPro" id="IPR006626">
    <property type="entry name" value="PbH1"/>
</dbReference>
<evidence type="ECO:0000313" key="4">
    <source>
        <dbReference type="Proteomes" id="UP000839052"/>
    </source>
</evidence>
<dbReference type="Pfam" id="PF00041">
    <property type="entry name" value="fn3"/>
    <property type="match status" value="1"/>
</dbReference>
<feature type="chain" id="PRO_5046373936" evidence="1">
    <location>
        <begin position="23"/>
        <end position="448"/>
    </location>
</feature>
<dbReference type="InterPro" id="IPR003961">
    <property type="entry name" value="FN3_dom"/>
</dbReference>
<dbReference type="SUPFAM" id="SSF49265">
    <property type="entry name" value="Fibronectin type III"/>
    <property type="match status" value="1"/>
</dbReference>
<dbReference type="RefSeq" id="WP_239796428.1">
    <property type="nucleotide sequence ID" value="NZ_OU912926.1"/>
</dbReference>
<evidence type="ECO:0000313" key="3">
    <source>
        <dbReference type="EMBL" id="CAG9932508.1"/>
    </source>
</evidence>
<dbReference type="InterPro" id="IPR036116">
    <property type="entry name" value="FN3_sf"/>
</dbReference>
<dbReference type="InterPro" id="IPR012334">
    <property type="entry name" value="Pectin_lyas_fold"/>
</dbReference>
<dbReference type="Pfam" id="PF05048">
    <property type="entry name" value="NosD"/>
    <property type="match status" value="1"/>
</dbReference>
<evidence type="ECO:0000259" key="2">
    <source>
        <dbReference type="PROSITE" id="PS50853"/>
    </source>
</evidence>
<dbReference type="InterPro" id="IPR007742">
    <property type="entry name" value="NosD_dom"/>
</dbReference>
<dbReference type="InterPro" id="IPR006530">
    <property type="entry name" value="YD"/>
</dbReference>
<dbReference type="Proteomes" id="UP000839052">
    <property type="component" value="Chromosome"/>
</dbReference>
<protein>
    <submittedName>
        <fullName evidence="3">Fibronectin type-III domain-containing protein</fullName>
    </submittedName>
</protein>
<sequence>MMKNLIGLLVVFLLSLSQPCAADSFTYDALNRLTRVAFASGTAIDYVYDAMGNLLSTTNTILSSPPSAPTAVTVTTGNGNAVITFTAPVNIGSSPITSYTATSSPGGFTGFCTAPCSSITVNGLTNGTAYTFTITATNNAGPGAPSVALSSVTPTAQGIDHVPRFQRAFVASHGLDANIAFNCDITHPCRTFYTAVAGVNSNGEVVAVNSAGYGSVTPIRSISLIAAPGIYAGLSVFSGTSGVTIATPAINVVLRGLTINGQGGDSGVLMTAGAKLSIENCVISNFKGINQRGIFVNTAATVRMVDTLVRDNSVGIGVQGGATAAISKSKFLGNDSGVLAQSSAGTTTTVAISNTVVSGGGTGLEAFSDTSGNSRIDITRSTVTNNTVKGIVASATAGTASITLNKSMVAGNAIGFHKGTGGTLSSLGNNTITDNGSNTGTLTLITPK</sequence>
<evidence type="ECO:0000256" key="1">
    <source>
        <dbReference type="SAM" id="SignalP"/>
    </source>
</evidence>
<dbReference type="SUPFAM" id="SSF51126">
    <property type="entry name" value="Pectin lyase-like"/>
    <property type="match status" value="1"/>
</dbReference>
<dbReference type="Pfam" id="PF05593">
    <property type="entry name" value="RHS_repeat"/>
    <property type="match status" value="1"/>
</dbReference>
<organism evidence="3 4">
    <name type="scientific">Candidatus Nitrotoga arctica</name>
    <dbReference type="NCBI Taxonomy" id="453162"/>
    <lineage>
        <taxon>Bacteria</taxon>
        <taxon>Pseudomonadati</taxon>
        <taxon>Pseudomonadota</taxon>
        <taxon>Betaproteobacteria</taxon>
        <taxon>Nitrosomonadales</taxon>
        <taxon>Gallionellaceae</taxon>
        <taxon>Candidatus Nitrotoga</taxon>
    </lineage>
</organism>
<dbReference type="InterPro" id="IPR013783">
    <property type="entry name" value="Ig-like_fold"/>
</dbReference>
<dbReference type="InterPro" id="IPR011050">
    <property type="entry name" value="Pectin_lyase_fold/virulence"/>
</dbReference>
<feature type="domain" description="Fibronectin type-III" evidence="2">
    <location>
        <begin position="65"/>
        <end position="158"/>
    </location>
</feature>
<dbReference type="EMBL" id="OU912926">
    <property type="protein sequence ID" value="CAG9932508.1"/>
    <property type="molecule type" value="Genomic_DNA"/>
</dbReference>
<dbReference type="Gene3D" id="2.60.40.10">
    <property type="entry name" value="Immunoglobulins"/>
    <property type="match status" value="1"/>
</dbReference>
<keyword evidence="4" id="KW-1185">Reference proteome</keyword>
<dbReference type="SMART" id="SM00060">
    <property type="entry name" value="FN3"/>
    <property type="match status" value="1"/>
</dbReference>
<dbReference type="PROSITE" id="PS50853">
    <property type="entry name" value="FN3"/>
    <property type="match status" value="1"/>
</dbReference>
<dbReference type="CDD" id="cd00063">
    <property type="entry name" value="FN3"/>
    <property type="match status" value="1"/>
</dbReference>
<name>A0ABM8YY68_9PROT</name>
<gene>
    <name evidence="3" type="ORF">NTG6680_1255</name>
</gene>
<keyword evidence="1" id="KW-0732">Signal</keyword>
<feature type="signal peptide" evidence="1">
    <location>
        <begin position="1"/>
        <end position="22"/>
    </location>
</feature>